<dbReference type="STRING" id="70996.SE18_10270"/>
<dbReference type="PANTHER" id="PTHR35526">
    <property type="entry name" value="ANTI-SIGMA-F FACTOR RSBW-RELATED"/>
    <property type="match status" value="1"/>
</dbReference>
<accession>A0A0P6Y610</accession>
<dbReference type="AlphaFoldDB" id="A0A0P6Y610"/>
<keyword evidence="1" id="KW-0418">Kinase</keyword>
<evidence type="ECO:0000313" key="4">
    <source>
        <dbReference type="Proteomes" id="UP000050277"/>
    </source>
</evidence>
<proteinExistence type="predicted"/>
<feature type="domain" description="Histidine kinase/HSP90-like ATPase" evidence="2">
    <location>
        <begin position="16"/>
        <end position="143"/>
    </location>
</feature>
<dbReference type="SUPFAM" id="SSF55874">
    <property type="entry name" value="ATPase domain of HSP90 chaperone/DNA topoisomerase II/histidine kinase"/>
    <property type="match status" value="1"/>
</dbReference>
<evidence type="ECO:0000313" key="3">
    <source>
        <dbReference type="EMBL" id="KPL88168.1"/>
    </source>
</evidence>
<protein>
    <submittedName>
        <fullName evidence="3">Anti-sigma regulatory factor</fullName>
    </submittedName>
</protein>
<dbReference type="Proteomes" id="UP000050277">
    <property type="component" value="Unassembled WGS sequence"/>
</dbReference>
<keyword evidence="1" id="KW-0808">Transferase</keyword>
<name>A0A0P6Y610_9CHLR</name>
<comment type="caution">
    <text evidence="3">The sequence shown here is derived from an EMBL/GenBank/DDBJ whole genome shotgun (WGS) entry which is preliminary data.</text>
</comment>
<dbReference type="InterPro" id="IPR050267">
    <property type="entry name" value="Anti-sigma-factor_SerPK"/>
</dbReference>
<dbReference type="PATRIC" id="fig|70996.4.peg.1875"/>
<dbReference type="InterPro" id="IPR036890">
    <property type="entry name" value="HATPase_C_sf"/>
</dbReference>
<reference evidence="3 4" key="1">
    <citation type="submission" date="2015-07" db="EMBL/GenBank/DDBJ databases">
        <title>Whole genome sequence of Herpetosiphon geysericola DSM 7119.</title>
        <authorList>
            <person name="Hemp J."/>
            <person name="Ward L.M."/>
            <person name="Pace L.A."/>
            <person name="Fischer W.W."/>
        </authorList>
    </citation>
    <scope>NUCLEOTIDE SEQUENCE [LARGE SCALE GENOMIC DNA]</scope>
    <source>
        <strain evidence="3 4">DSM 7119</strain>
    </source>
</reference>
<dbReference type="Pfam" id="PF13581">
    <property type="entry name" value="HATPase_c_2"/>
    <property type="match status" value="1"/>
</dbReference>
<dbReference type="EMBL" id="LGKP01000017">
    <property type="protein sequence ID" value="KPL88168.1"/>
    <property type="molecule type" value="Genomic_DNA"/>
</dbReference>
<dbReference type="Gene3D" id="3.30.565.10">
    <property type="entry name" value="Histidine kinase-like ATPase, C-terminal domain"/>
    <property type="match status" value="1"/>
</dbReference>
<dbReference type="InterPro" id="IPR003594">
    <property type="entry name" value="HATPase_dom"/>
</dbReference>
<keyword evidence="4" id="KW-1185">Reference proteome</keyword>
<dbReference type="GO" id="GO:0004674">
    <property type="term" value="F:protein serine/threonine kinase activity"/>
    <property type="evidence" value="ECO:0007669"/>
    <property type="project" value="UniProtKB-KW"/>
</dbReference>
<evidence type="ECO:0000259" key="2">
    <source>
        <dbReference type="Pfam" id="PF13581"/>
    </source>
</evidence>
<dbReference type="PANTHER" id="PTHR35526:SF3">
    <property type="entry name" value="ANTI-SIGMA-F FACTOR RSBW"/>
    <property type="match status" value="1"/>
</dbReference>
<sequence length="148" mass="16318">MAPSGDEERVIELHLPSRLGYEKVAMDTASAMAKRMGFSHDRVDSLRTAVSEAVTNAIEHGNQHDSAMKVVVVFTGSDDGLIVDVADQGRKILDQTITERTPDIHQVLHSDDKGGWGIWLIKELMDEVQFSVAPSGGNKLRMVIHLDR</sequence>
<keyword evidence="1" id="KW-0723">Serine/threonine-protein kinase</keyword>
<gene>
    <name evidence="3" type="ORF">SE18_10270</name>
</gene>
<dbReference type="CDD" id="cd16936">
    <property type="entry name" value="HATPase_RsbW-like"/>
    <property type="match status" value="1"/>
</dbReference>
<evidence type="ECO:0000256" key="1">
    <source>
        <dbReference type="ARBA" id="ARBA00022527"/>
    </source>
</evidence>
<organism evidence="3 4">
    <name type="scientific">Herpetosiphon geysericola</name>
    <dbReference type="NCBI Taxonomy" id="70996"/>
    <lineage>
        <taxon>Bacteria</taxon>
        <taxon>Bacillati</taxon>
        <taxon>Chloroflexota</taxon>
        <taxon>Chloroflexia</taxon>
        <taxon>Herpetosiphonales</taxon>
        <taxon>Herpetosiphonaceae</taxon>
        <taxon>Herpetosiphon</taxon>
    </lineage>
</organism>